<dbReference type="Proteomes" id="UP001156873">
    <property type="component" value="Unassembled WGS sequence"/>
</dbReference>
<feature type="region of interest" description="Disordered" evidence="1">
    <location>
        <begin position="203"/>
        <end position="234"/>
    </location>
</feature>
<protein>
    <submittedName>
        <fullName evidence="2">Uncharacterized protein</fullName>
    </submittedName>
</protein>
<evidence type="ECO:0000313" key="3">
    <source>
        <dbReference type="Proteomes" id="UP001156873"/>
    </source>
</evidence>
<keyword evidence="3" id="KW-1185">Reference proteome</keyword>
<comment type="caution">
    <text evidence="2">The sequence shown here is derived from an EMBL/GenBank/DDBJ whole genome shotgun (WGS) entry which is preliminary data.</text>
</comment>
<evidence type="ECO:0000256" key="1">
    <source>
        <dbReference type="SAM" id="MobiDB-lite"/>
    </source>
</evidence>
<feature type="compositionally biased region" description="Polar residues" evidence="1">
    <location>
        <begin position="64"/>
        <end position="77"/>
    </location>
</feature>
<dbReference type="RefSeq" id="WP_280577966.1">
    <property type="nucleotide sequence ID" value="NZ_JARXRO010000014.1"/>
</dbReference>
<name>A0ABT6JSK6_9GAMM</name>
<reference evidence="2 3" key="1">
    <citation type="submission" date="2023-04" db="EMBL/GenBank/DDBJ databases">
        <title>Luteimonas sp. M1R5S59.</title>
        <authorList>
            <person name="Sun J.-Q."/>
        </authorList>
    </citation>
    <scope>NUCLEOTIDE SEQUENCE [LARGE SCALE GENOMIC DNA]</scope>
    <source>
        <strain evidence="2 3">M1R5S59</strain>
    </source>
</reference>
<evidence type="ECO:0000313" key="2">
    <source>
        <dbReference type="EMBL" id="MDH5833679.1"/>
    </source>
</evidence>
<feature type="region of interest" description="Disordered" evidence="1">
    <location>
        <begin position="61"/>
        <end position="155"/>
    </location>
</feature>
<gene>
    <name evidence="2" type="ORF">QFW81_07045</name>
</gene>
<organism evidence="2 3">
    <name type="scientific">Luteimonas kalidii</name>
    <dbReference type="NCBI Taxonomy" id="3042025"/>
    <lineage>
        <taxon>Bacteria</taxon>
        <taxon>Pseudomonadati</taxon>
        <taxon>Pseudomonadota</taxon>
        <taxon>Gammaproteobacteria</taxon>
        <taxon>Lysobacterales</taxon>
        <taxon>Lysobacteraceae</taxon>
        <taxon>Luteimonas</taxon>
    </lineage>
</organism>
<dbReference type="EMBL" id="JARXRO010000014">
    <property type="protein sequence ID" value="MDH5833679.1"/>
    <property type="molecule type" value="Genomic_DNA"/>
</dbReference>
<accession>A0ABT6JSK6</accession>
<sequence>MSGFLRRLSPRHADALRPAAPLRALASGPAEPAIQAREGLAEASLVDVANHIPAHTADIATSARAASTNDPARTTATAPAHYTPEAPGPSAAATSRPMAQPLQPAPARPDAPGFDAPVNEALERPGFDAHGQATPPAPSTPMVLSRTPEPASRASLPSPIDVRPPLHASPPLSASTVARLDTAATTSAPPTIHLHIDRIEVRAAARPASPAPVRPRAVPEPQSLHDYLHGTRRG</sequence>
<proteinExistence type="predicted"/>